<evidence type="ECO:0000256" key="1">
    <source>
        <dbReference type="SAM" id="SignalP"/>
    </source>
</evidence>
<evidence type="ECO:0000313" key="3">
    <source>
        <dbReference type="EMBL" id="WVX79739.1"/>
    </source>
</evidence>
<dbReference type="Pfam" id="PF12690">
    <property type="entry name" value="BsuPI"/>
    <property type="match status" value="1"/>
</dbReference>
<name>A0ABZ2C805_9BACI</name>
<dbReference type="InterPro" id="IPR020481">
    <property type="entry name" value="Intracell_prot_inh_BsuPI"/>
</dbReference>
<sequence>MKKAWVLLILGFLLIGCGKANSNETNNDGSGIVAGKITAALKETSPLVFQYEVNNQTEKEVKFEFSSSQRIDYSVETDKGEQIYLFSSLTMFLAVLGEETIKQGESLSYEIDLHELDLKTGDYLLKVWMTSKDGKAYQITQEFTVK</sequence>
<organism evidence="3 4">
    <name type="scientific">Niallia oryzisoli</name>
    <dbReference type="NCBI Taxonomy" id="1737571"/>
    <lineage>
        <taxon>Bacteria</taxon>
        <taxon>Bacillati</taxon>
        <taxon>Bacillota</taxon>
        <taxon>Bacilli</taxon>
        <taxon>Bacillales</taxon>
        <taxon>Bacillaceae</taxon>
        <taxon>Niallia</taxon>
    </lineage>
</organism>
<gene>
    <name evidence="3" type="ORF">R4Z09_20970</name>
</gene>
<keyword evidence="4" id="KW-1185">Reference proteome</keyword>
<feature type="signal peptide" evidence="1">
    <location>
        <begin position="1"/>
        <end position="22"/>
    </location>
</feature>
<dbReference type="Proteomes" id="UP001357223">
    <property type="component" value="Chromosome"/>
</dbReference>
<dbReference type="Gene3D" id="2.60.40.2360">
    <property type="entry name" value="Intracellular proteinase inhibitor BsuPI"/>
    <property type="match status" value="1"/>
</dbReference>
<dbReference type="EMBL" id="CP137640">
    <property type="protein sequence ID" value="WVX79739.1"/>
    <property type="molecule type" value="Genomic_DNA"/>
</dbReference>
<proteinExistence type="predicted"/>
<protein>
    <recommendedName>
        <fullName evidence="2">Intracellular proteinase inhibitor BsuPI domain-containing protein</fullName>
    </recommendedName>
</protein>
<dbReference type="InterPro" id="IPR038144">
    <property type="entry name" value="IPI"/>
</dbReference>
<keyword evidence="1" id="KW-0732">Signal</keyword>
<evidence type="ECO:0000259" key="2">
    <source>
        <dbReference type="Pfam" id="PF12690"/>
    </source>
</evidence>
<reference evidence="3 4" key="1">
    <citation type="submission" date="2023-10" db="EMBL/GenBank/DDBJ databases">
        <title>Niallia locisalis sp.nov. isolated from a salt pond sample.</title>
        <authorList>
            <person name="Li X.-J."/>
            <person name="Dong L."/>
        </authorList>
    </citation>
    <scope>NUCLEOTIDE SEQUENCE [LARGE SCALE GENOMIC DNA]</scope>
    <source>
        <strain evidence="3 4">DSM 29761</strain>
    </source>
</reference>
<evidence type="ECO:0000313" key="4">
    <source>
        <dbReference type="Proteomes" id="UP001357223"/>
    </source>
</evidence>
<accession>A0ABZ2C805</accession>
<dbReference type="PROSITE" id="PS51257">
    <property type="entry name" value="PROKAR_LIPOPROTEIN"/>
    <property type="match status" value="1"/>
</dbReference>
<feature type="chain" id="PRO_5046291377" description="Intracellular proteinase inhibitor BsuPI domain-containing protein" evidence="1">
    <location>
        <begin position="23"/>
        <end position="146"/>
    </location>
</feature>
<dbReference type="RefSeq" id="WP_338448672.1">
    <property type="nucleotide sequence ID" value="NZ_CP137640.1"/>
</dbReference>
<feature type="domain" description="Intracellular proteinase inhibitor BsuPI" evidence="2">
    <location>
        <begin position="42"/>
        <end position="132"/>
    </location>
</feature>